<evidence type="ECO:0000313" key="1">
    <source>
        <dbReference type="EMBL" id="MDQ0319011.1"/>
    </source>
</evidence>
<gene>
    <name evidence="1" type="ORF">QO002_001149</name>
</gene>
<reference evidence="1 2" key="1">
    <citation type="submission" date="2023-07" db="EMBL/GenBank/DDBJ databases">
        <title>Genomic Encyclopedia of Type Strains, Phase IV (KMG-IV): sequencing the most valuable type-strain genomes for metagenomic binning, comparative biology and taxonomic classification.</title>
        <authorList>
            <person name="Goeker M."/>
        </authorList>
    </citation>
    <scope>NUCLEOTIDE SEQUENCE [LARGE SCALE GENOMIC DNA]</scope>
    <source>
        <strain evidence="1 2">DSM 1112</strain>
    </source>
</reference>
<dbReference type="Proteomes" id="UP001230207">
    <property type="component" value="Unassembled WGS sequence"/>
</dbReference>
<name>A0ABU0BMW1_9HYPH</name>
<organism evidence="1 2">
    <name type="scientific">Pararhizobium capsulatum DSM 1112</name>
    <dbReference type="NCBI Taxonomy" id="1121113"/>
    <lineage>
        <taxon>Bacteria</taxon>
        <taxon>Pseudomonadati</taxon>
        <taxon>Pseudomonadota</taxon>
        <taxon>Alphaproteobacteria</taxon>
        <taxon>Hyphomicrobiales</taxon>
        <taxon>Rhizobiaceae</taxon>
        <taxon>Rhizobium/Agrobacterium group</taxon>
        <taxon>Pararhizobium</taxon>
    </lineage>
</organism>
<dbReference type="RefSeq" id="WP_370878456.1">
    <property type="nucleotide sequence ID" value="NZ_JAUSVF010000001.1"/>
</dbReference>
<dbReference type="InterPro" id="IPR010385">
    <property type="entry name" value="DUF982"/>
</dbReference>
<proteinExistence type="predicted"/>
<dbReference type="Gene3D" id="6.10.250.730">
    <property type="match status" value="1"/>
</dbReference>
<evidence type="ECO:0008006" key="3">
    <source>
        <dbReference type="Google" id="ProtNLM"/>
    </source>
</evidence>
<evidence type="ECO:0000313" key="2">
    <source>
        <dbReference type="Proteomes" id="UP001230207"/>
    </source>
</evidence>
<protein>
    <recommendedName>
        <fullName evidence="3">DUF982 domain-containing protein</fullName>
    </recommendedName>
</protein>
<accession>A0ABU0BMW1</accession>
<dbReference type="Pfam" id="PF06169">
    <property type="entry name" value="DUF982"/>
    <property type="match status" value="1"/>
</dbReference>
<comment type="caution">
    <text evidence="1">The sequence shown here is derived from an EMBL/GenBank/DDBJ whole genome shotgun (WGS) entry which is preliminary data.</text>
</comment>
<dbReference type="EMBL" id="JAUSVF010000001">
    <property type="protein sequence ID" value="MDQ0319011.1"/>
    <property type="molecule type" value="Genomic_DNA"/>
</dbReference>
<keyword evidence="2" id="KW-1185">Reference proteome</keyword>
<sequence length="100" mass="11203">MQIAKTRNPTDVKWLNPVHLQIQGCPRARIDGPAQAPVYLTQQWPSHFGYEHEHARTKYMSAMAGRLDAEQARKAFVAAAVKANVIGNAYHRAAPRRQVA</sequence>